<organism evidence="1 2">
    <name type="scientific">Methanothermobacter tenebrarum</name>
    <dbReference type="NCBI Taxonomy" id="680118"/>
    <lineage>
        <taxon>Archaea</taxon>
        <taxon>Methanobacteriati</taxon>
        <taxon>Methanobacteriota</taxon>
        <taxon>Methanomada group</taxon>
        <taxon>Methanobacteria</taxon>
        <taxon>Methanobacteriales</taxon>
        <taxon>Methanobacteriaceae</taxon>
        <taxon>Methanothermobacter</taxon>
    </lineage>
</organism>
<gene>
    <name evidence="1" type="ORF">MTTB_00650</name>
</gene>
<name>A0ABM7YBH0_9EURY</name>
<reference evidence="1 2" key="1">
    <citation type="submission" date="2022-04" db="EMBL/GenBank/DDBJ databases">
        <title>Complete genome of Methanothermobacter tenebrarum strain RMAS.</title>
        <authorList>
            <person name="Nakamura K."/>
            <person name="Oshima K."/>
            <person name="Hattori M."/>
            <person name="Kamagata Y."/>
            <person name="Takamizawa K."/>
        </authorList>
    </citation>
    <scope>NUCLEOTIDE SEQUENCE [LARGE SCALE GENOMIC DNA]</scope>
    <source>
        <strain evidence="1 2">RMAS</strain>
    </source>
</reference>
<sequence>MDDLGQVEEKLNEYKEKFFLVKDDDVRNSMHLLEMIREYKHPIPPVEAEQFLLALLSLLVFHRTANWSHRRYKYYKEKGR</sequence>
<dbReference type="Proteomes" id="UP000831817">
    <property type="component" value="Chromosome"/>
</dbReference>
<dbReference type="RefSeq" id="WP_248564565.1">
    <property type="nucleotide sequence ID" value="NZ_AP025698.1"/>
</dbReference>
<evidence type="ECO:0000313" key="1">
    <source>
        <dbReference type="EMBL" id="BDH78686.1"/>
    </source>
</evidence>
<dbReference type="GeneID" id="71964559"/>
<protein>
    <submittedName>
        <fullName evidence="1">Uncharacterized protein</fullName>
    </submittedName>
</protein>
<proteinExistence type="predicted"/>
<accession>A0ABM7YBH0</accession>
<dbReference type="EMBL" id="AP025698">
    <property type="protein sequence ID" value="BDH78686.1"/>
    <property type="molecule type" value="Genomic_DNA"/>
</dbReference>
<evidence type="ECO:0000313" key="2">
    <source>
        <dbReference type="Proteomes" id="UP000831817"/>
    </source>
</evidence>
<keyword evidence="2" id="KW-1185">Reference proteome</keyword>